<dbReference type="AlphaFoldDB" id="A0A4V1G552"/>
<gene>
    <name evidence="4" type="ORF">E5Z56_06390</name>
</gene>
<dbReference type="PRINTS" id="PR00421">
    <property type="entry name" value="THIOREDOXIN"/>
</dbReference>
<name>A0A4V1G552_9FIRM</name>
<proteinExistence type="inferred from homology"/>
<dbReference type="SUPFAM" id="SSF52833">
    <property type="entry name" value="Thioredoxin-like"/>
    <property type="match status" value="1"/>
</dbReference>
<dbReference type="Pfam" id="PF00085">
    <property type="entry name" value="Thioredoxin"/>
    <property type="match status" value="1"/>
</dbReference>
<dbReference type="PANTHER" id="PTHR45663">
    <property type="entry name" value="GEO12009P1"/>
    <property type="match status" value="1"/>
</dbReference>
<dbReference type="KEGG" id="ruj:E5Z56_06390"/>
<dbReference type="GO" id="GO:0015035">
    <property type="term" value="F:protein-disulfide reductase activity"/>
    <property type="evidence" value="ECO:0007669"/>
    <property type="project" value="TreeGrafter"/>
</dbReference>
<keyword evidence="5" id="KW-1185">Reference proteome</keyword>
<dbReference type="CDD" id="cd02947">
    <property type="entry name" value="TRX_family"/>
    <property type="match status" value="1"/>
</dbReference>
<evidence type="ECO:0000313" key="5">
    <source>
        <dbReference type="Proteomes" id="UP000301475"/>
    </source>
</evidence>
<dbReference type="OrthoDB" id="9790390at2"/>
<feature type="domain" description="Thioredoxin" evidence="3">
    <location>
        <begin position="1"/>
        <end position="106"/>
    </location>
</feature>
<dbReference type="Proteomes" id="UP000301475">
    <property type="component" value="Chromosome"/>
</dbReference>
<dbReference type="InterPro" id="IPR013766">
    <property type="entry name" value="Thioredoxin_domain"/>
</dbReference>
<sequence length="109" mass="12703">MLLLPVIEIRGNSKEIFNNKDLYIVDFYASWCNPCKILLPTIEEVGRKENITIYKCNIDDNTELTKNFHIMSVPTLVFVKDGQEMKRLSGVHSKDEILTEYYSLRDSEL</sequence>
<dbReference type="GO" id="GO:0005737">
    <property type="term" value="C:cytoplasm"/>
    <property type="evidence" value="ECO:0007669"/>
    <property type="project" value="TreeGrafter"/>
</dbReference>
<evidence type="ECO:0000256" key="1">
    <source>
        <dbReference type="ARBA" id="ARBA00008987"/>
    </source>
</evidence>
<protein>
    <submittedName>
        <fullName evidence="4">Thioredoxin family protein</fullName>
    </submittedName>
</protein>
<dbReference type="PANTHER" id="PTHR45663:SF11">
    <property type="entry name" value="GEO12009P1"/>
    <property type="match status" value="1"/>
</dbReference>
<dbReference type="PROSITE" id="PS51352">
    <property type="entry name" value="THIOREDOXIN_2"/>
    <property type="match status" value="1"/>
</dbReference>
<evidence type="ECO:0000259" key="3">
    <source>
        <dbReference type="PROSITE" id="PS51352"/>
    </source>
</evidence>
<organism evidence="4 5">
    <name type="scientific">Ruminococcus bovis</name>
    <dbReference type="NCBI Taxonomy" id="2564099"/>
    <lineage>
        <taxon>Bacteria</taxon>
        <taxon>Bacillati</taxon>
        <taxon>Bacillota</taxon>
        <taxon>Clostridia</taxon>
        <taxon>Eubacteriales</taxon>
        <taxon>Oscillospiraceae</taxon>
        <taxon>Ruminococcus</taxon>
    </lineage>
</organism>
<dbReference type="EMBL" id="CP039381">
    <property type="protein sequence ID" value="QCT07013.1"/>
    <property type="molecule type" value="Genomic_DNA"/>
</dbReference>
<dbReference type="Gene3D" id="3.40.30.10">
    <property type="entry name" value="Glutaredoxin"/>
    <property type="match status" value="1"/>
</dbReference>
<evidence type="ECO:0000313" key="4">
    <source>
        <dbReference type="EMBL" id="QCT07013.1"/>
    </source>
</evidence>
<dbReference type="InterPro" id="IPR036249">
    <property type="entry name" value="Thioredoxin-like_sf"/>
</dbReference>
<accession>A0A4V1G552</accession>
<evidence type="ECO:0000256" key="2">
    <source>
        <dbReference type="ARBA" id="ARBA00023284"/>
    </source>
</evidence>
<reference evidence="4 5" key="1">
    <citation type="submission" date="2019-04" db="EMBL/GenBank/DDBJ databases">
        <authorList>
            <person name="Embree M."/>
            <person name="Gaffney J.R."/>
        </authorList>
    </citation>
    <scope>NUCLEOTIDE SEQUENCE [LARGE SCALE GENOMIC DNA]</scope>
    <source>
        <strain evidence="4 5">JE7A12</strain>
    </source>
</reference>
<keyword evidence="2" id="KW-0676">Redox-active center</keyword>
<comment type="similarity">
    <text evidence="1">Belongs to the thioredoxin family.</text>
</comment>